<accession>A0A0R1UGV1</accession>
<dbReference type="RefSeq" id="WP_056995776.1">
    <property type="nucleotide sequence ID" value="NZ_AZGC01000053.1"/>
</dbReference>
<evidence type="ECO:0000313" key="16">
    <source>
        <dbReference type="Proteomes" id="UP000051084"/>
    </source>
</evidence>
<evidence type="ECO:0000256" key="11">
    <source>
        <dbReference type="HAMAP-Rule" id="MF_01498"/>
    </source>
</evidence>
<evidence type="ECO:0000256" key="2">
    <source>
        <dbReference type="ARBA" id="ARBA00022741"/>
    </source>
</evidence>
<evidence type="ECO:0000256" key="7">
    <source>
        <dbReference type="ARBA" id="ARBA00022840"/>
    </source>
</evidence>
<evidence type="ECO:0000313" key="15">
    <source>
        <dbReference type="EMBL" id="KRL92620.1"/>
    </source>
</evidence>
<keyword evidence="10 11" id="KW-0234">DNA repair</keyword>
<dbReference type="InterPro" id="IPR041166">
    <property type="entry name" value="Rubredoxin_2"/>
</dbReference>
<dbReference type="Gene3D" id="3.30.230.10">
    <property type="match status" value="1"/>
</dbReference>
<dbReference type="InterPro" id="IPR004504">
    <property type="entry name" value="DNA_repair_RadA"/>
</dbReference>
<dbReference type="PROSITE" id="PS50162">
    <property type="entry name" value="RECA_2"/>
    <property type="match status" value="1"/>
</dbReference>
<dbReference type="PATRIC" id="fig|1423742.4.peg.225"/>
<dbReference type="SUPFAM" id="SSF54211">
    <property type="entry name" value="Ribosomal protein S5 domain 2-like"/>
    <property type="match status" value="1"/>
</dbReference>
<dbReference type="GO" id="GO:0000725">
    <property type="term" value="P:recombinational repair"/>
    <property type="evidence" value="ECO:0007669"/>
    <property type="project" value="UniProtKB-UniRule"/>
</dbReference>
<proteinExistence type="inferred from homology"/>
<comment type="domain">
    <text evidence="11">The middle region has homology to RecA with ATPase motifs including the RadA KNRFG motif, while the C-terminus is homologous to Lon protease.</text>
</comment>
<dbReference type="SMART" id="SM00382">
    <property type="entry name" value="AAA"/>
    <property type="match status" value="1"/>
</dbReference>
<keyword evidence="8 11" id="KW-0346">Stress response</keyword>
<dbReference type="GO" id="GO:0140664">
    <property type="term" value="F:ATP-dependent DNA damage sensor activity"/>
    <property type="evidence" value="ECO:0007669"/>
    <property type="project" value="InterPro"/>
</dbReference>
<keyword evidence="2 11" id="KW-0547">Nucleotide-binding</keyword>
<keyword evidence="7 11" id="KW-0067">ATP-binding</keyword>
<evidence type="ECO:0000256" key="1">
    <source>
        <dbReference type="ARBA" id="ARBA00022723"/>
    </source>
</evidence>
<dbReference type="GO" id="GO:0005524">
    <property type="term" value="F:ATP binding"/>
    <property type="evidence" value="ECO:0007669"/>
    <property type="project" value="UniProtKB-UniRule"/>
</dbReference>
<dbReference type="GO" id="GO:0005829">
    <property type="term" value="C:cytosol"/>
    <property type="evidence" value="ECO:0007669"/>
    <property type="project" value="TreeGrafter"/>
</dbReference>
<dbReference type="EMBL" id="AZGC01000053">
    <property type="protein sequence ID" value="KRL92620.1"/>
    <property type="molecule type" value="Genomic_DNA"/>
</dbReference>
<dbReference type="AlphaFoldDB" id="A0A0R1UGV1"/>
<dbReference type="Pfam" id="PF13541">
    <property type="entry name" value="ChlI"/>
    <property type="match status" value="1"/>
</dbReference>
<dbReference type="CDD" id="cd01121">
    <property type="entry name" value="RadA_SMS_N"/>
    <property type="match status" value="1"/>
</dbReference>
<dbReference type="Proteomes" id="UP000051084">
    <property type="component" value="Unassembled WGS sequence"/>
</dbReference>
<dbReference type="HAMAP" id="MF_01498">
    <property type="entry name" value="RadA_bact"/>
    <property type="match status" value="1"/>
</dbReference>
<evidence type="ECO:0000256" key="12">
    <source>
        <dbReference type="NCBIfam" id="TIGR00416"/>
    </source>
</evidence>
<dbReference type="InterPro" id="IPR014721">
    <property type="entry name" value="Ribsml_uS5_D2-typ_fold_subgr"/>
</dbReference>
<evidence type="ECO:0000259" key="14">
    <source>
        <dbReference type="PROSITE" id="PS50162"/>
    </source>
</evidence>
<protein>
    <recommendedName>
        <fullName evidence="11 12">DNA repair protein RadA</fullName>
    </recommendedName>
</protein>
<evidence type="ECO:0000256" key="13">
    <source>
        <dbReference type="RuleBase" id="RU003555"/>
    </source>
</evidence>
<dbReference type="InterPro" id="IPR027417">
    <property type="entry name" value="P-loop_NTPase"/>
</dbReference>
<keyword evidence="5" id="KW-0378">Hydrolase</keyword>
<keyword evidence="16" id="KW-1185">Reference proteome</keyword>
<evidence type="ECO:0000256" key="3">
    <source>
        <dbReference type="ARBA" id="ARBA00022763"/>
    </source>
</evidence>
<dbReference type="PANTHER" id="PTHR32472">
    <property type="entry name" value="DNA REPAIR PROTEIN RADA"/>
    <property type="match status" value="1"/>
</dbReference>
<dbReference type="OrthoDB" id="9803906at2"/>
<dbReference type="Pfam" id="PF18073">
    <property type="entry name" value="Zn_ribbon_LapB"/>
    <property type="match status" value="1"/>
</dbReference>
<comment type="caution">
    <text evidence="15">The sequence shown here is derived from an EMBL/GenBank/DDBJ whole genome shotgun (WGS) entry which is preliminary data.</text>
</comment>
<dbReference type="PANTHER" id="PTHR32472:SF10">
    <property type="entry name" value="DNA REPAIR PROTEIN RADA-LIKE PROTEIN"/>
    <property type="match status" value="1"/>
</dbReference>
<feature type="domain" description="RecA family profile 1" evidence="14">
    <location>
        <begin position="69"/>
        <end position="218"/>
    </location>
</feature>
<comment type="similarity">
    <text evidence="11 13">Belongs to the RecA family. RadA subfamily.</text>
</comment>
<organism evidence="15 16">
    <name type="scientific">Limosilactobacillus equigenerosi DSM 18793 = JCM 14505</name>
    <dbReference type="NCBI Taxonomy" id="1423742"/>
    <lineage>
        <taxon>Bacteria</taxon>
        <taxon>Bacillati</taxon>
        <taxon>Bacillota</taxon>
        <taxon>Bacilli</taxon>
        <taxon>Lactobacillales</taxon>
        <taxon>Lactobacillaceae</taxon>
        <taxon>Limosilactobacillus</taxon>
    </lineage>
</organism>
<evidence type="ECO:0000256" key="6">
    <source>
        <dbReference type="ARBA" id="ARBA00022833"/>
    </source>
</evidence>
<dbReference type="NCBIfam" id="TIGR00416">
    <property type="entry name" value="sms"/>
    <property type="match status" value="1"/>
</dbReference>
<dbReference type="InterPro" id="IPR020588">
    <property type="entry name" value="RecA_ATP-bd"/>
</dbReference>
<feature type="short sequence motif" description="RadA KNRFG motif" evidence="11">
    <location>
        <begin position="255"/>
        <end position="259"/>
    </location>
</feature>
<dbReference type="GO" id="GO:0008270">
    <property type="term" value="F:zinc ion binding"/>
    <property type="evidence" value="ECO:0007669"/>
    <property type="project" value="UniProtKB-KW"/>
</dbReference>
<evidence type="ECO:0000256" key="10">
    <source>
        <dbReference type="ARBA" id="ARBA00023204"/>
    </source>
</evidence>
<dbReference type="Gene3D" id="3.40.50.300">
    <property type="entry name" value="P-loop containing nucleotide triphosphate hydrolases"/>
    <property type="match status" value="1"/>
</dbReference>
<keyword evidence="9 11" id="KW-0238">DNA-binding</keyword>
<keyword evidence="1 11" id="KW-0479">Metal-binding</keyword>
<comment type="function">
    <text evidence="11">Plays a role in repairing double-strand DNA breaks, probably involving stabilizing or processing branched DNA or blocked replication forks.</text>
</comment>
<dbReference type="InterPro" id="IPR020568">
    <property type="entry name" value="Ribosomal_Su5_D2-typ_SF"/>
</dbReference>
<dbReference type="FunFam" id="3.40.50.300:FF:000050">
    <property type="entry name" value="DNA repair protein RadA"/>
    <property type="match status" value="1"/>
</dbReference>
<keyword evidence="6 13" id="KW-0862">Zinc</keyword>
<sequence>MSKPKTSYVCQNCGYHSPRFLGRCPNCGEWNTLQEEVEAVSVAKTAQATTTLTGIVARPQKIAEIDMEKTPREQTQLKELNRVLGGGIVPGSLILIGGDPGIGKSTLLLQVSGQLSLAQHPVLYVSGEESASQIKMRAERIGVSSEHFYIYPETNLDRIRATIDTLKPEYLIIDSVQTMQATGVESAIGSVAQIRAVTAQLMQIAKGQNITVFVVGHVTKGGAIAGPKILEHMVDTVLYFEGDTHHTYRILRSVKNRFGSTNELGIFEMHGDGLNEVANPSEMFLQERLQDATGSAVVVSLEGNRPILVEIQALITPTVFGTAQRTASGLDRNRVSLIMAVLEKRANLLLQNQDAYLQAAGGVRLNEPAIDLAIAVSIASSYRDKGTRATDAFIGELGLTGEVRRVNRIEQRVAEAAKLGFKRIFIPKNNLKEWTPPTNIEVIGVATIGETLKLALS</sequence>
<evidence type="ECO:0000256" key="4">
    <source>
        <dbReference type="ARBA" id="ARBA00022771"/>
    </source>
</evidence>
<dbReference type="InterPro" id="IPR003593">
    <property type="entry name" value="AAA+_ATPase"/>
</dbReference>
<dbReference type="SUPFAM" id="SSF52540">
    <property type="entry name" value="P-loop containing nucleoside triphosphate hydrolases"/>
    <property type="match status" value="1"/>
</dbReference>
<dbReference type="GO" id="GO:0003684">
    <property type="term" value="F:damaged DNA binding"/>
    <property type="evidence" value="ECO:0007669"/>
    <property type="project" value="InterPro"/>
</dbReference>
<evidence type="ECO:0000256" key="5">
    <source>
        <dbReference type="ARBA" id="ARBA00022801"/>
    </source>
</evidence>
<comment type="function">
    <text evidence="13">DNA-dependent ATPase involved in processing of recombination intermediates, plays a role in repairing DNA breaks. Stimulates the branch migration of RecA-mediated strand transfer reactions, allowing the 3' invading strand to extend heteroduplex DNA faster. Binds ssDNA in the presence of ADP but not other nucleotides, has ATPase activity that is stimulated by ssDNA and various branched DNA structures, but inhibited by SSB. Does not have RecA's homology-searching function.</text>
</comment>
<dbReference type="PRINTS" id="PR01874">
    <property type="entry name" value="DNAREPAIRADA"/>
</dbReference>
<dbReference type="FunFam" id="3.30.230.10:FF:000031">
    <property type="entry name" value="DNA repair protein RadA"/>
    <property type="match status" value="1"/>
</dbReference>
<dbReference type="GO" id="GO:0016787">
    <property type="term" value="F:hydrolase activity"/>
    <property type="evidence" value="ECO:0007669"/>
    <property type="project" value="UniProtKB-KW"/>
</dbReference>
<dbReference type="Pfam" id="PF13481">
    <property type="entry name" value="AAA_25"/>
    <property type="match status" value="1"/>
</dbReference>
<feature type="region of interest" description="Lon-protease-like" evidence="11">
    <location>
        <begin position="354"/>
        <end position="457"/>
    </location>
</feature>
<keyword evidence="3 11" id="KW-0227">DNA damage</keyword>
<feature type="binding site" evidence="11">
    <location>
        <begin position="98"/>
        <end position="105"/>
    </location>
    <ligand>
        <name>ATP</name>
        <dbReference type="ChEBI" id="CHEBI:30616"/>
    </ligand>
</feature>
<keyword evidence="4 13" id="KW-0863">Zinc-finger</keyword>
<evidence type="ECO:0000256" key="9">
    <source>
        <dbReference type="ARBA" id="ARBA00023125"/>
    </source>
</evidence>
<reference evidence="15 16" key="1">
    <citation type="journal article" date="2015" name="Genome Announc.">
        <title>Expanding the biotechnology potential of lactobacilli through comparative genomics of 213 strains and associated genera.</title>
        <authorList>
            <person name="Sun Z."/>
            <person name="Harris H.M."/>
            <person name="McCann A."/>
            <person name="Guo C."/>
            <person name="Argimon S."/>
            <person name="Zhang W."/>
            <person name="Yang X."/>
            <person name="Jeffery I.B."/>
            <person name="Cooney J.C."/>
            <person name="Kagawa T.F."/>
            <person name="Liu W."/>
            <person name="Song Y."/>
            <person name="Salvetti E."/>
            <person name="Wrobel A."/>
            <person name="Rasinkangas P."/>
            <person name="Parkhill J."/>
            <person name="Rea M.C."/>
            <person name="O'Sullivan O."/>
            <person name="Ritari J."/>
            <person name="Douillard F.P."/>
            <person name="Paul Ross R."/>
            <person name="Yang R."/>
            <person name="Briner A.E."/>
            <person name="Felis G.E."/>
            <person name="de Vos W.M."/>
            <person name="Barrangou R."/>
            <person name="Klaenhammer T.R."/>
            <person name="Caufield P.W."/>
            <person name="Cui Y."/>
            <person name="Zhang H."/>
            <person name="O'Toole P.W."/>
        </authorList>
    </citation>
    <scope>NUCLEOTIDE SEQUENCE [LARGE SCALE GENOMIC DNA]</scope>
    <source>
        <strain evidence="15 16">DSM 18793</strain>
    </source>
</reference>
<gene>
    <name evidence="11" type="primary">radA</name>
    <name evidence="15" type="ORF">FC21_GL000213</name>
</gene>
<evidence type="ECO:0000256" key="8">
    <source>
        <dbReference type="ARBA" id="ARBA00023016"/>
    </source>
</evidence>
<name>A0A0R1UGV1_9LACO</name>